<proteinExistence type="inferred from homology"/>
<dbReference type="PANTHER" id="PTHR43649:SF31">
    <property type="entry name" value="SN-GLYCEROL-3-PHOSPHATE-BINDING PERIPLASMIC PROTEIN UGPB"/>
    <property type="match status" value="1"/>
</dbReference>
<comment type="similarity">
    <text evidence="2">Belongs to the bacterial solute-binding protein 1 family.</text>
</comment>
<dbReference type="Gene3D" id="3.40.190.10">
    <property type="entry name" value="Periplasmic binding protein-like II"/>
    <property type="match status" value="2"/>
</dbReference>
<comment type="subunit">
    <text evidence="3">The complex is composed of two ATP-binding proteins (UgpC), two transmembrane proteins (UgpA and UgpE) and a solute-binding protein (UgpB).</text>
</comment>
<sequence length="437" mass="47686">MRHFKTLSLAACLALPASMAAAEPLTIEWWHGNGGSIGRSLQVLVDDFNAAQDEYFVSAIYKGSYTETLTAAIAAYRAGQNTHPSIVQVFDAGTATMMAAGGAIYPVHELFADTGVEFDQSKYIPAVLAYYSTAEGELLSMPFNSSTPVFYWNKEMFKKAGLDPETPPKTWPEVAEMGRKLVESGAPCGFTPQWQTWALIENQAAWHNVPFAKDENGFKNPNAELLINAPFFVNHVQAFADWSKDKIFVYGGREGKSTELFSAGTCGMHLASSGSAGGIRAALGKDVAGITMMPYWPEVVDKPQNSFIGGATNWVLKGKTDEEYEAVATFFSYLGLPETQAKWHQLTGYVPITIEAGELTRAAGFYDENPGLDIAAKQLLLNPPTPNSRGVRLGNFPQVRDIVDEELEAVWSGTKTAQQALDDAVERGNRLIARFKP</sequence>
<evidence type="ECO:0000256" key="4">
    <source>
        <dbReference type="ARBA" id="ARBA00017470"/>
    </source>
</evidence>
<protein>
    <recommendedName>
        <fullName evidence="4">sn-glycerol-3-phosphate-binding periplasmic protein UgpB</fullName>
    </recommendedName>
</protein>
<dbReference type="PANTHER" id="PTHR43649">
    <property type="entry name" value="ARABINOSE-BINDING PROTEIN-RELATED"/>
    <property type="match status" value="1"/>
</dbReference>
<evidence type="ECO:0000256" key="2">
    <source>
        <dbReference type="ARBA" id="ARBA00008520"/>
    </source>
</evidence>
<comment type="subcellular location">
    <subcellularLocation>
        <location evidence="1">Periplasm</location>
    </subcellularLocation>
</comment>
<evidence type="ECO:0000256" key="3">
    <source>
        <dbReference type="ARBA" id="ARBA00011557"/>
    </source>
</evidence>
<evidence type="ECO:0000256" key="1">
    <source>
        <dbReference type="ARBA" id="ARBA00004418"/>
    </source>
</evidence>
<dbReference type="Pfam" id="PF13416">
    <property type="entry name" value="SBP_bac_8"/>
    <property type="match status" value="1"/>
</dbReference>
<dbReference type="CDD" id="cd14748">
    <property type="entry name" value="PBP2_UgpB"/>
    <property type="match status" value="1"/>
</dbReference>
<evidence type="ECO:0000256" key="8">
    <source>
        <dbReference type="SAM" id="SignalP"/>
    </source>
</evidence>
<organism evidence="9 10">
    <name type="scientific">Pikeienuella piscinae</name>
    <dbReference type="NCBI Taxonomy" id="2748098"/>
    <lineage>
        <taxon>Bacteria</taxon>
        <taxon>Pseudomonadati</taxon>
        <taxon>Pseudomonadota</taxon>
        <taxon>Alphaproteobacteria</taxon>
        <taxon>Rhodobacterales</taxon>
        <taxon>Paracoccaceae</taxon>
        <taxon>Pikeienuella</taxon>
    </lineage>
</organism>
<feature type="chain" id="PRO_5029671490" description="sn-glycerol-3-phosphate-binding periplasmic protein UgpB" evidence="8">
    <location>
        <begin position="23"/>
        <end position="437"/>
    </location>
</feature>
<evidence type="ECO:0000256" key="7">
    <source>
        <dbReference type="ARBA" id="ARBA00034473"/>
    </source>
</evidence>
<dbReference type="GO" id="GO:0042597">
    <property type="term" value="C:periplasmic space"/>
    <property type="evidence" value="ECO:0007669"/>
    <property type="project" value="UniProtKB-SubCell"/>
</dbReference>
<reference evidence="9 10" key="1">
    <citation type="submission" date="2020-02" db="EMBL/GenBank/DDBJ databases">
        <title>complete genome sequence of Rhodobacteraceae bacterium.</title>
        <authorList>
            <person name="Park J."/>
            <person name="Kim Y.-S."/>
            <person name="Kim K.-H."/>
        </authorList>
    </citation>
    <scope>NUCLEOTIDE SEQUENCE [LARGE SCALE GENOMIC DNA]</scope>
    <source>
        <strain evidence="9 10">RR4-56</strain>
    </source>
</reference>
<dbReference type="Proteomes" id="UP000503336">
    <property type="component" value="Chromosome"/>
</dbReference>
<name>A0A7L5BZF0_9RHOB</name>
<feature type="signal peptide" evidence="8">
    <location>
        <begin position="1"/>
        <end position="22"/>
    </location>
</feature>
<dbReference type="NCBIfam" id="NF008211">
    <property type="entry name" value="PRK10974.1"/>
    <property type="match status" value="1"/>
</dbReference>
<evidence type="ECO:0000313" key="9">
    <source>
        <dbReference type="EMBL" id="QIE54979.1"/>
    </source>
</evidence>
<evidence type="ECO:0000256" key="6">
    <source>
        <dbReference type="ARBA" id="ARBA00022729"/>
    </source>
</evidence>
<gene>
    <name evidence="9" type="primary">ugpB</name>
    <name evidence="9" type="ORF">G5B40_05635</name>
</gene>
<keyword evidence="10" id="KW-1185">Reference proteome</keyword>
<dbReference type="InterPro" id="IPR006059">
    <property type="entry name" value="SBP"/>
</dbReference>
<keyword evidence="5" id="KW-0813">Transport</keyword>
<dbReference type="AlphaFoldDB" id="A0A7L5BZF0"/>
<dbReference type="InterPro" id="IPR050490">
    <property type="entry name" value="Bact_solute-bd_prot1"/>
</dbReference>
<dbReference type="SUPFAM" id="SSF53850">
    <property type="entry name" value="Periplasmic binding protein-like II"/>
    <property type="match status" value="1"/>
</dbReference>
<evidence type="ECO:0000256" key="5">
    <source>
        <dbReference type="ARBA" id="ARBA00022448"/>
    </source>
</evidence>
<dbReference type="EMBL" id="CP049056">
    <property type="protein sequence ID" value="QIE54979.1"/>
    <property type="molecule type" value="Genomic_DNA"/>
</dbReference>
<comment type="function">
    <text evidence="7">Part of the ABC transporter complex UgpBAEC involved in sn-glycerol-3-phosphate (G3P) import. Binds G3P.</text>
</comment>
<dbReference type="KEGG" id="hdh:G5B40_05635"/>
<keyword evidence="6 8" id="KW-0732">Signal</keyword>
<dbReference type="RefSeq" id="WP_165096107.1">
    <property type="nucleotide sequence ID" value="NZ_CP049056.1"/>
</dbReference>
<evidence type="ECO:0000313" key="10">
    <source>
        <dbReference type="Proteomes" id="UP000503336"/>
    </source>
</evidence>
<accession>A0A7L5BZF0</accession>